<dbReference type="AlphaFoldDB" id="A0A4R1BJK0"/>
<evidence type="ECO:0000313" key="1">
    <source>
        <dbReference type="EMBL" id="TCJ17503.1"/>
    </source>
</evidence>
<keyword evidence="2" id="KW-1185">Reference proteome</keyword>
<dbReference type="OrthoDB" id="5688154at2"/>
<dbReference type="Pfam" id="PF14083">
    <property type="entry name" value="PGDYG"/>
    <property type="match status" value="1"/>
</dbReference>
<evidence type="ECO:0000313" key="2">
    <source>
        <dbReference type="Proteomes" id="UP000295334"/>
    </source>
</evidence>
<name>A0A4R1BJK0_9BACT</name>
<gene>
    <name evidence="1" type="ORF">EPD60_04750</name>
</gene>
<comment type="caution">
    <text evidence="1">The sequence shown here is derived from an EMBL/GenBank/DDBJ whole genome shotgun (WGS) entry which is preliminary data.</text>
</comment>
<protein>
    <submittedName>
        <fullName evidence="1">Uncharacterized protein</fullName>
    </submittedName>
</protein>
<dbReference type="RefSeq" id="WP_131447373.1">
    <property type="nucleotide sequence ID" value="NZ_SJZI01000008.1"/>
</dbReference>
<accession>A0A4R1BJK0</accession>
<dbReference type="EMBL" id="SJZI01000008">
    <property type="protein sequence ID" value="TCJ17503.1"/>
    <property type="molecule type" value="Genomic_DNA"/>
</dbReference>
<organism evidence="1 2">
    <name type="scientific">Flaviaesturariibacter flavus</name>
    <dbReference type="NCBI Taxonomy" id="2502780"/>
    <lineage>
        <taxon>Bacteria</taxon>
        <taxon>Pseudomonadati</taxon>
        <taxon>Bacteroidota</taxon>
        <taxon>Chitinophagia</taxon>
        <taxon>Chitinophagales</taxon>
        <taxon>Chitinophagaceae</taxon>
        <taxon>Flaviaestuariibacter</taxon>
    </lineage>
</organism>
<sequence>MTQAEARALLLAAGPRHYRKQGHFRYKVADREEEVVSVIDGVEETRNRAFPGDYIVTGTRGERFVVKPESFRKRYRDKGNGIAEAAGECWAARYDGPSFEFDSPWQQGARIFCAPGDYLVAPDAEFSEVYRIEAAVFAETYVPVS</sequence>
<proteinExistence type="predicted"/>
<reference evidence="1 2" key="1">
    <citation type="submission" date="2019-03" db="EMBL/GenBank/DDBJ databases">
        <authorList>
            <person name="Kim M.K.M."/>
        </authorList>
    </citation>
    <scope>NUCLEOTIDE SEQUENCE [LARGE SCALE GENOMIC DNA]</scope>
    <source>
        <strain evidence="1 2">17J68-12</strain>
    </source>
</reference>
<dbReference type="InterPro" id="IPR025688">
    <property type="entry name" value="PGDYG_prot"/>
</dbReference>
<dbReference type="Proteomes" id="UP000295334">
    <property type="component" value="Unassembled WGS sequence"/>
</dbReference>